<dbReference type="Pfam" id="PF00789">
    <property type="entry name" value="UBX"/>
    <property type="match status" value="1"/>
</dbReference>
<evidence type="ECO:0000256" key="1">
    <source>
        <dbReference type="SAM" id="MobiDB-lite"/>
    </source>
</evidence>
<evidence type="ECO:0000313" key="4">
    <source>
        <dbReference type="Proteomes" id="UP001383192"/>
    </source>
</evidence>
<dbReference type="SUPFAM" id="SSF54236">
    <property type="entry name" value="Ubiquitin-like"/>
    <property type="match status" value="1"/>
</dbReference>
<dbReference type="AlphaFoldDB" id="A0AAW0ANF6"/>
<name>A0AAW0ANF6_9AGAR</name>
<feature type="region of interest" description="Disordered" evidence="1">
    <location>
        <begin position="409"/>
        <end position="432"/>
    </location>
</feature>
<dbReference type="PANTHER" id="PTHR23322:SF1">
    <property type="entry name" value="FAS-ASSOCIATED FACTOR 2"/>
    <property type="match status" value="1"/>
</dbReference>
<dbReference type="PROSITE" id="PS50033">
    <property type="entry name" value="UBX"/>
    <property type="match status" value="1"/>
</dbReference>
<feature type="compositionally biased region" description="Acidic residues" evidence="1">
    <location>
        <begin position="585"/>
        <end position="597"/>
    </location>
</feature>
<dbReference type="Gene3D" id="3.10.20.90">
    <property type="entry name" value="Phosphatidylinositol 3-kinase Catalytic Subunit, Chain A, domain 1"/>
    <property type="match status" value="1"/>
</dbReference>
<feature type="region of interest" description="Disordered" evidence="1">
    <location>
        <begin position="303"/>
        <end position="323"/>
    </location>
</feature>
<feature type="compositionally biased region" description="Basic and acidic residues" evidence="1">
    <location>
        <begin position="67"/>
        <end position="82"/>
    </location>
</feature>
<feature type="compositionally biased region" description="Low complexity" evidence="1">
    <location>
        <begin position="304"/>
        <end position="320"/>
    </location>
</feature>
<dbReference type="Gene3D" id="1.10.8.10">
    <property type="entry name" value="DNA helicase RuvA subunit, C-terminal domain"/>
    <property type="match status" value="1"/>
</dbReference>
<sequence>MSTPNLTPPQTHALTQLRELTNTDDSDVDRLREVLESVQWDVQRAVEVIFGGGSLGSGSGAGLGTARPREPEQPRERRRIEEFDIDDSEQGALLPGSNSSARPQPNSNNTFLSILTYPFSLLSSLLRLIFNFLRIPLPNLYIPLLSRRPNFSPRGRGTPERWIRELEEETGAICLSKAAASATGLSSGIAGPSTATLRSINGSGAGEGGKHLPDFATFGTYDAFLGHLRKEAVIGCVVLVSEEHDDVAAFKLNTLTNPTFIDTLTQNDIVIWGGDTRDTYAFTASLKLNVTSFPYIAFLGLQPSRSTSSSNSSSSTRGSTEPTLSILSRHQGAEACTPEKLVTHLQETLLPRVKPYLARVKTTRETLAVQRDLEESQRREERRIREEQDRAFEAAALRDRERILAKMRAEEEAKRREVEERERREREEREAEEKRKRRVGVREWLRAYLPAESGDVRVAVRLPSGTRVVRRFRKEDGVGVLYAFVDTQLHPASPSSSALGVAAPSKEGEFEKTLKGLVAQDVETKEWWGFTLATAYPRKEIPYGMVRMGELGEVGQVVVELVNGNSGRGSPNGNGSGKGKAKEKDEEDEYETESDEE</sequence>
<dbReference type="Proteomes" id="UP001383192">
    <property type="component" value="Unassembled WGS sequence"/>
</dbReference>
<dbReference type="GO" id="GO:0005783">
    <property type="term" value="C:endoplasmic reticulum"/>
    <property type="evidence" value="ECO:0007669"/>
    <property type="project" value="TreeGrafter"/>
</dbReference>
<accession>A0AAW0ANF6</accession>
<organism evidence="3 4">
    <name type="scientific">Paramarasmius palmivorus</name>
    <dbReference type="NCBI Taxonomy" id="297713"/>
    <lineage>
        <taxon>Eukaryota</taxon>
        <taxon>Fungi</taxon>
        <taxon>Dikarya</taxon>
        <taxon>Basidiomycota</taxon>
        <taxon>Agaricomycotina</taxon>
        <taxon>Agaricomycetes</taxon>
        <taxon>Agaricomycetidae</taxon>
        <taxon>Agaricales</taxon>
        <taxon>Marasmiineae</taxon>
        <taxon>Marasmiaceae</taxon>
        <taxon>Paramarasmius</taxon>
    </lineage>
</organism>
<protein>
    <submittedName>
        <fullName evidence="3">UBX domain-containing protein 10</fullName>
    </submittedName>
</protein>
<feature type="region of interest" description="Disordered" evidence="1">
    <location>
        <begin position="57"/>
        <end position="105"/>
    </location>
</feature>
<dbReference type="InterPro" id="IPR050730">
    <property type="entry name" value="UBX_domain-protein"/>
</dbReference>
<feature type="region of interest" description="Disordered" evidence="1">
    <location>
        <begin position="562"/>
        <end position="597"/>
    </location>
</feature>
<dbReference type="GO" id="GO:0036503">
    <property type="term" value="P:ERAD pathway"/>
    <property type="evidence" value="ECO:0007669"/>
    <property type="project" value="TreeGrafter"/>
</dbReference>
<dbReference type="PANTHER" id="PTHR23322">
    <property type="entry name" value="FAS-ASSOCIATED PROTEIN"/>
    <property type="match status" value="1"/>
</dbReference>
<proteinExistence type="predicted"/>
<dbReference type="CDD" id="cd01767">
    <property type="entry name" value="UBX"/>
    <property type="match status" value="1"/>
</dbReference>
<evidence type="ECO:0000313" key="3">
    <source>
        <dbReference type="EMBL" id="KAK7014434.1"/>
    </source>
</evidence>
<dbReference type="Gene3D" id="3.40.30.10">
    <property type="entry name" value="Glutaredoxin"/>
    <property type="match status" value="1"/>
</dbReference>
<dbReference type="EMBL" id="JAYKXP010000366">
    <property type="protein sequence ID" value="KAK7014434.1"/>
    <property type="molecule type" value="Genomic_DNA"/>
</dbReference>
<keyword evidence="4" id="KW-1185">Reference proteome</keyword>
<feature type="compositionally biased region" description="Gly residues" evidence="1">
    <location>
        <begin position="566"/>
        <end position="578"/>
    </location>
</feature>
<evidence type="ECO:0000259" key="2">
    <source>
        <dbReference type="PROSITE" id="PS50033"/>
    </source>
</evidence>
<feature type="compositionally biased region" description="Polar residues" evidence="1">
    <location>
        <begin position="96"/>
        <end position="105"/>
    </location>
</feature>
<reference evidence="3 4" key="1">
    <citation type="submission" date="2024-01" db="EMBL/GenBank/DDBJ databases">
        <title>A draft genome for a cacao thread blight-causing isolate of Paramarasmius palmivorus.</title>
        <authorList>
            <person name="Baruah I.K."/>
            <person name="Bukari Y."/>
            <person name="Amoako-Attah I."/>
            <person name="Meinhardt L.W."/>
            <person name="Bailey B.A."/>
            <person name="Cohen S.P."/>
        </authorList>
    </citation>
    <scope>NUCLEOTIDE SEQUENCE [LARGE SCALE GENOMIC DNA]</scope>
    <source>
        <strain evidence="3 4">GH-12</strain>
    </source>
</reference>
<gene>
    <name evidence="3" type="primary">ucp10_2</name>
    <name evidence="3" type="ORF">VNI00_019367</name>
</gene>
<dbReference type="GO" id="GO:0043130">
    <property type="term" value="F:ubiquitin binding"/>
    <property type="evidence" value="ECO:0007669"/>
    <property type="project" value="TreeGrafter"/>
</dbReference>
<dbReference type="InterPro" id="IPR001012">
    <property type="entry name" value="UBX_dom"/>
</dbReference>
<feature type="domain" description="UBX" evidence="2">
    <location>
        <begin position="451"/>
        <end position="539"/>
    </location>
</feature>
<dbReference type="InterPro" id="IPR029071">
    <property type="entry name" value="Ubiquitin-like_domsf"/>
</dbReference>
<comment type="caution">
    <text evidence="3">The sequence shown here is derived from an EMBL/GenBank/DDBJ whole genome shotgun (WGS) entry which is preliminary data.</text>
</comment>